<gene>
    <name evidence="2" type="ORF">KUF71_001510</name>
</gene>
<organism evidence="2 3">
    <name type="scientific">Frankliniella fusca</name>
    <dbReference type="NCBI Taxonomy" id="407009"/>
    <lineage>
        <taxon>Eukaryota</taxon>
        <taxon>Metazoa</taxon>
        <taxon>Ecdysozoa</taxon>
        <taxon>Arthropoda</taxon>
        <taxon>Hexapoda</taxon>
        <taxon>Insecta</taxon>
        <taxon>Pterygota</taxon>
        <taxon>Neoptera</taxon>
        <taxon>Paraneoptera</taxon>
        <taxon>Thysanoptera</taxon>
        <taxon>Terebrantia</taxon>
        <taxon>Thripoidea</taxon>
        <taxon>Thripidae</taxon>
        <taxon>Frankliniella</taxon>
    </lineage>
</organism>
<proteinExistence type="predicted"/>
<feature type="region of interest" description="Disordered" evidence="1">
    <location>
        <begin position="1"/>
        <end position="46"/>
    </location>
</feature>
<feature type="region of interest" description="Disordered" evidence="1">
    <location>
        <begin position="187"/>
        <end position="220"/>
    </location>
</feature>
<feature type="region of interest" description="Disordered" evidence="1">
    <location>
        <begin position="101"/>
        <end position="167"/>
    </location>
</feature>
<reference evidence="2" key="1">
    <citation type="submission" date="2021-07" db="EMBL/GenBank/DDBJ databases">
        <authorList>
            <person name="Catto M.A."/>
            <person name="Jacobson A."/>
            <person name="Kennedy G."/>
            <person name="Labadie P."/>
            <person name="Hunt B.G."/>
            <person name="Srinivasan R."/>
        </authorList>
    </citation>
    <scope>NUCLEOTIDE SEQUENCE</scope>
    <source>
        <strain evidence="2">PL_HMW_Pooled</strain>
        <tissue evidence="2">Head</tissue>
    </source>
</reference>
<evidence type="ECO:0000256" key="1">
    <source>
        <dbReference type="SAM" id="MobiDB-lite"/>
    </source>
</evidence>
<evidence type="ECO:0000313" key="2">
    <source>
        <dbReference type="EMBL" id="KAK3922844.1"/>
    </source>
</evidence>
<dbReference type="AlphaFoldDB" id="A0AAE1HKE9"/>
<feature type="compositionally biased region" description="Low complexity" evidence="1">
    <location>
        <begin position="101"/>
        <end position="152"/>
    </location>
</feature>
<feature type="compositionally biased region" description="Low complexity" evidence="1">
    <location>
        <begin position="353"/>
        <end position="362"/>
    </location>
</feature>
<feature type="region of interest" description="Disordered" evidence="1">
    <location>
        <begin position="382"/>
        <end position="433"/>
    </location>
</feature>
<feature type="compositionally biased region" description="Low complexity" evidence="1">
    <location>
        <begin position="682"/>
        <end position="708"/>
    </location>
</feature>
<feature type="region of interest" description="Disordered" evidence="1">
    <location>
        <begin position="543"/>
        <end position="611"/>
    </location>
</feature>
<evidence type="ECO:0000313" key="3">
    <source>
        <dbReference type="Proteomes" id="UP001219518"/>
    </source>
</evidence>
<feature type="compositionally biased region" description="Low complexity" evidence="1">
    <location>
        <begin position="631"/>
        <end position="666"/>
    </location>
</feature>
<feature type="region of interest" description="Disordered" evidence="1">
    <location>
        <begin position="291"/>
        <end position="365"/>
    </location>
</feature>
<feature type="compositionally biased region" description="Low complexity" evidence="1">
    <location>
        <begin position="300"/>
        <end position="311"/>
    </location>
</feature>
<feature type="compositionally biased region" description="Low complexity" evidence="1">
    <location>
        <begin position="404"/>
        <end position="417"/>
    </location>
</feature>
<feature type="compositionally biased region" description="Polar residues" evidence="1">
    <location>
        <begin position="713"/>
        <end position="723"/>
    </location>
</feature>
<dbReference type="Proteomes" id="UP001219518">
    <property type="component" value="Unassembled WGS sequence"/>
</dbReference>
<sequence length="948" mass="98197">MLVFPQDNTSTTAAPASTATEPTATTAAVPTVPAQVEDAASVDDGDDKLELASERKETRESAPSHLNPNVIVPDATKLASTTASDFTPAATAVTVTTNTITSTPAPSAAASDSTPDASPVTVTTTTTTTTTSAAARATPHATPSSTPTTTPTPGTPAAPTPSPAFHRWKQEPGAYRQDIFKKYANKYASSRPPPVSFFRKDGSGSAAKRRTGGDDGDLETGASEMQHAVLPTVQAPWHTAAGRMRAPPPLYIPARLHAARPPQSFPSLPPNGMQPMLVAMPTRMAVLNGTRQAGPADTEAAPVSASSDAASLPERLPEGEALPQAQPEVRPEASQVTTAPAPRGRGRVRHGRPAGAGATTGTNTPVDIAASAMTELGVHPVETQRTHIRRRPLRNRQQAPDVLATTSTPEPASTPGTHGRPQDTPRVRPRPTVRPAAPQMYTILRPLMALRERLPGVRPTSTETPASTEATQALTGDEAATIKKITALQSGASGAELGPQGRMARLSSLQSMLVANLVAIQRELAERHADLRRHMDSLHLPAEHRAQGGGQAARTFTREAEDTSEPAVHSASTTTGPMRRRYRRPPALRVPKPPAPAEDKEQAARDNKVSYRTLYKKRTGVPTGKVRFGETLSTSTTTTATSTTTNAAPSTTAAATAATSIDTRTTPFFDHQTTTDEPSALTEAVVETTTTSEVQEDLPAPTTAPAEEAAGDQQASSTTSKINPSAPPAAASSTTKTVLEAASASADVPADFTAEGSAPAAVAAAAALTADAASPLLVPVVPATLPGAARVLREDLLGFQASPPDPVHRPGGGLGRLTLLGGVLPEDDPAVAGGLFGLDRHGRGAFRAPLQMEGGFVPVIPGSALSLQQPAGAPQIVGPIPGGYRDVLRGSPVQLDLPRPDRPSDFLGRPVVAGTAPAQAAPPARHVTRVMTRIPVRATAVAAPLRQG</sequence>
<accession>A0AAE1HKE9</accession>
<comment type="caution">
    <text evidence="2">The sequence shown here is derived from an EMBL/GenBank/DDBJ whole genome shotgun (WGS) entry which is preliminary data.</text>
</comment>
<name>A0AAE1HKE9_9NEOP</name>
<feature type="region of interest" description="Disordered" evidence="1">
    <location>
        <begin position="626"/>
        <end position="734"/>
    </location>
</feature>
<feature type="compositionally biased region" description="Basic and acidic residues" evidence="1">
    <location>
        <begin position="597"/>
        <end position="609"/>
    </location>
</feature>
<keyword evidence="3" id="KW-1185">Reference proteome</keyword>
<reference evidence="2" key="2">
    <citation type="journal article" date="2023" name="BMC Genomics">
        <title>Pest status, molecular evolution, and epigenetic factors derived from the genome assembly of Frankliniella fusca, a thysanopteran phytovirus vector.</title>
        <authorList>
            <person name="Catto M.A."/>
            <person name="Labadie P.E."/>
            <person name="Jacobson A.L."/>
            <person name="Kennedy G.G."/>
            <person name="Srinivasan R."/>
            <person name="Hunt B.G."/>
        </authorList>
    </citation>
    <scope>NUCLEOTIDE SEQUENCE</scope>
    <source>
        <strain evidence="2">PL_HMW_Pooled</strain>
    </source>
</reference>
<protein>
    <submittedName>
        <fullName evidence="2">Replicase polyprotein 1ab</fullName>
    </submittedName>
</protein>
<dbReference type="EMBL" id="JAHWGI010001123">
    <property type="protein sequence ID" value="KAK3922844.1"/>
    <property type="molecule type" value="Genomic_DNA"/>
</dbReference>
<feature type="compositionally biased region" description="Pro residues" evidence="1">
    <location>
        <begin position="153"/>
        <end position="162"/>
    </location>
</feature>
<feature type="compositionally biased region" description="Low complexity" evidence="1">
    <location>
        <begin position="9"/>
        <end position="34"/>
    </location>
</feature>